<evidence type="ECO:0000256" key="3">
    <source>
        <dbReference type="ARBA" id="ARBA00022598"/>
    </source>
</evidence>
<evidence type="ECO:0000259" key="4">
    <source>
        <dbReference type="PROSITE" id="PS50075"/>
    </source>
</evidence>
<dbReference type="PROSITE" id="PS00455">
    <property type="entry name" value="AMP_BINDING"/>
    <property type="match status" value="1"/>
</dbReference>
<dbReference type="SUPFAM" id="SSF52777">
    <property type="entry name" value="CoA-dependent acyltransferases"/>
    <property type="match status" value="3"/>
</dbReference>
<dbReference type="InterPro" id="IPR000873">
    <property type="entry name" value="AMP-dep_synth/lig_dom"/>
</dbReference>
<name>S7ZBS3_PENO1</name>
<keyword evidence="2" id="KW-0597">Phosphoprotein</keyword>
<dbReference type="OrthoDB" id="416786at2759"/>
<keyword evidence="1" id="KW-0596">Phosphopantetheine</keyword>
<dbReference type="SUPFAM" id="SSF56801">
    <property type="entry name" value="Acetyl-CoA synthetase-like"/>
    <property type="match status" value="1"/>
</dbReference>
<evidence type="ECO:0000256" key="1">
    <source>
        <dbReference type="ARBA" id="ARBA00022450"/>
    </source>
</evidence>
<dbReference type="CDD" id="cd05918">
    <property type="entry name" value="A_NRPS_SidN3_like"/>
    <property type="match status" value="1"/>
</dbReference>
<keyword evidence="6" id="KW-1185">Reference proteome</keyword>
<dbReference type="Proteomes" id="UP000019376">
    <property type="component" value="Unassembled WGS sequence"/>
</dbReference>
<protein>
    <recommendedName>
        <fullName evidence="4">Carrier domain-containing protein</fullName>
    </recommendedName>
</protein>
<dbReference type="AlphaFoldDB" id="S7ZBS3"/>
<dbReference type="GO" id="GO:0043041">
    <property type="term" value="P:amino acid activation for nonribosomal peptide biosynthetic process"/>
    <property type="evidence" value="ECO:0007669"/>
    <property type="project" value="TreeGrafter"/>
</dbReference>
<proteinExistence type="predicted"/>
<keyword evidence="3" id="KW-0436">Ligase</keyword>
<dbReference type="Gene3D" id="3.30.559.30">
    <property type="entry name" value="Nonribosomal peptide synthetase, condensation domain"/>
    <property type="match status" value="2"/>
</dbReference>
<dbReference type="Gene3D" id="1.10.1200.10">
    <property type="entry name" value="ACP-like"/>
    <property type="match status" value="1"/>
</dbReference>
<dbReference type="InterPro" id="IPR045851">
    <property type="entry name" value="AMP-bd_C_sf"/>
</dbReference>
<accession>S7ZBS3</accession>
<evidence type="ECO:0000313" key="5">
    <source>
        <dbReference type="EMBL" id="EPS26141.1"/>
    </source>
</evidence>
<evidence type="ECO:0000256" key="2">
    <source>
        <dbReference type="ARBA" id="ARBA00022553"/>
    </source>
</evidence>
<dbReference type="InterPro" id="IPR023213">
    <property type="entry name" value="CAT-like_dom_sf"/>
</dbReference>
<dbReference type="Pfam" id="PF00668">
    <property type="entry name" value="Condensation"/>
    <property type="match status" value="1"/>
</dbReference>
<dbReference type="InterPro" id="IPR020845">
    <property type="entry name" value="AMP-binding_CS"/>
</dbReference>
<dbReference type="Pfam" id="PF00501">
    <property type="entry name" value="AMP-binding"/>
    <property type="match status" value="1"/>
</dbReference>
<dbReference type="InterPro" id="IPR009081">
    <property type="entry name" value="PP-bd_ACP"/>
</dbReference>
<dbReference type="PANTHER" id="PTHR45527">
    <property type="entry name" value="NONRIBOSOMAL PEPTIDE SYNTHETASE"/>
    <property type="match status" value="1"/>
</dbReference>
<dbReference type="Gene3D" id="3.40.50.12780">
    <property type="entry name" value="N-terminal domain of ligase-like"/>
    <property type="match status" value="1"/>
</dbReference>
<dbReference type="InterPro" id="IPR036736">
    <property type="entry name" value="ACP-like_sf"/>
</dbReference>
<dbReference type="InterPro" id="IPR006162">
    <property type="entry name" value="Ppantetheine_attach_site"/>
</dbReference>
<dbReference type="HOGENOM" id="CLU_000022_60_3_1"/>
<dbReference type="SUPFAM" id="SSF47336">
    <property type="entry name" value="ACP-like"/>
    <property type="match status" value="1"/>
</dbReference>
<organism evidence="5 6">
    <name type="scientific">Penicillium oxalicum (strain 114-2 / CGMCC 5302)</name>
    <name type="common">Penicillium decumbens</name>
    <dbReference type="NCBI Taxonomy" id="933388"/>
    <lineage>
        <taxon>Eukaryota</taxon>
        <taxon>Fungi</taxon>
        <taxon>Dikarya</taxon>
        <taxon>Ascomycota</taxon>
        <taxon>Pezizomycotina</taxon>
        <taxon>Eurotiomycetes</taxon>
        <taxon>Eurotiomycetidae</taxon>
        <taxon>Eurotiales</taxon>
        <taxon>Aspergillaceae</taxon>
        <taxon>Penicillium</taxon>
    </lineage>
</organism>
<dbReference type="Gene3D" id="3.30.300.30">
    <property type="match status" value="1"/>
</dbReference>
<dbReference type="PROSITE" id="PS50075">
    <property type="entry name" value="CARRIER"/>
    <property type="match status" value="1"/>
</dbReference>
<dbReference type="GO" id="GO:0031177">
    <property type="term" value="F:phosphopantetheine binding"/>
    <property type="evidence" value="ECO:0007669"/>
    <property type="project" value="TreeGrafter"/>
</dbReference>
<dbReference type="STRING" id="933388.S7ZBS3"/>
<dbReference type="InterPro" id="IPR001242">
    <property type="entry name" value="Condensation_dom"/>
</dbReference>
<dbReference type="eggNOG" id="KOG1178">
    <property type="taxonomic scope" value="Eukaryota"/>
</dbReference>
<dbReference type="GO" id="GO:0016874">
    <property type="term" value="F:ligase activity"/>
    <property type="evidence" value="ECO:0007669"/>
    <property type="project" value="UniProtKB-KW"/>
</dbReference>
<dbReference type="NCBIfam" id="TIGR01733">
    <property type="entry name" value="AA-adenyl-dom"/>
    <property type="match status" value="1"/>
</dbReference>
<reference evidence="5 6" key="1">
    <citation type="journal article" date="2013" name="PLoS ONE">
        <title>Genomic and secretomic analyses reveal unique features of the lignocellulolytic enzyme system of Penicillium decumbens.</title>
        <authorList>
            <person name="Liu G."/>
            <person name="Zhang L."/>
            <person name="Wei X."/>
            <person name="Zou G."/>
            <person name="Qin Y."/>
            <person name="Ma L."/>
            <person name="Li J."/>
            <person name="Zheng H."/>
            <person name="Wang S."/>
            <person name="Wang C."/>
            <person name="Xun L."/>
            <person name="Zhao G.-P."/>
            <person name="Zhou Z."/>
            <person name="Qu Y."/>
        </authorList>
    </citation>
    <scope>NUCLEOTIDE SEQUENCE [LARGE SCALE GENOMIC DNA]</scope>
    <source>
        <strain evidence="6">114-2 / CGMCC 5302</strain>
    </source>
</reference>
<dbReference type="PROSITE" id="PS00012">
    <property type="entry name" value="PHOSPHOPANTETHEINE"/>
    <property type="match status" value="1"/>
</dbReference>
<dbReference type="PANTHER" id="PTHR45527:SF1">
    <property type="entry name" value="FATTY ACID SYNTHASE"/>
    <property type="match status" value="1"/>
</dbReference>
<feature type="domain" description="Carrier" evidence="4">
    <location>
        <begin position="766"/>
        <end position="839"/>
    </location>
</feature>
<sequence length="1263" mass="140062">MDVSNVDQASSHLLQTGFHQFPWTESGNHELSPGCGKWLSETLELRVPDGLLCKKDIRTTACTAWAIVLAQYTNETDALFGVLSHKKGGRRLMEAIAVDFENTTTVIALSEHIEKQLNNGVKSSTVHCHDGTNLRSYVGFDSDLGANHVDSSPPERSALILWVTFEGQLMSLRSEFDSKVVSQAESKLIMGHFSQAINHVFTCDTVATSINDLNLLTRDDHAKLEEWNSCTIEPVNDLLHSLFRKASQRYAHNSALIHCAQVITYQELDVASDHLACQIMKADSSLGGHVPICFEKSSNMVIAMLAVLKASKSFVPISPMWSKEHKDHVLSALQAKVILVSEAVHDDRLIDLIVPELVVRSVSMEANEMNHTTHVENQTDSSWPAYVIFTSGSTGTPKGVVIEHRNVCTAMIELGNKLGLQQETRMFQYSSFTFDVSVLEIFGTLLVGGCVCIPSETERLNNVPKAIEDMNVNTTIFVPSVLKILRPEQVPTVRKLVVGGEKLTRALVDTWAEKLQLINAYGPTETCVCSVMNLHVSRAAFGDNIGKAVACRVWVASPRNECRLAPVGAVGELWIEGPTVSRGYLNNEMATESSFRPTLPWSDRDSTERAYRTGDLVRYLPDGKLLFLGRKDHQVKLNGRRIDLEEVEGIISESPLITEAAVLLSHIDDLAILAGFLVSKGTSENCEDFCRRITASNHEFVALFDDLSERLPDYMIPEYLISVNSIPKMNSGKADHHRLLAFLKQIRLDQYHPGNGDKNLAEQSPKDSYELMKALWAKSLDVDPSSISVSDRFLHLGGNSIKAMKLVSAARDSGISLAVEKILGNCTIGELTSTADKHQVISKGVKTKFQGQSSSPKIYKPTWIQLVSLTAIKAFPEGNYTRTIIELSGSLDLLRLNQACQSLVQDNEILRTQYTLRNGAIEAIVLDKVEVPLLRFNSRSEALEYWESGPSSCFDRQLVDFSYVVLDEKCTHLAIGLQHAQYDAWTLPLLLGQLQRMYQSSPVSPGPPFSAYAATLPRETNSEAELFWKNQLSGVPMTLLSTKISESDEPDGHFQKTLKVPPSHFTFATTVYAAWALVLSRQANTQQVVFGGAVSGRNIKMEGILEVVGPCINMIPFTTKVSRCATYLEVLKTVRDSMVATVPYEAMPMPDIITRCTNWDPSAIFGSIVQHLDVSFDFTHLTGTESDVELDWKFLEAKKQVGCCRATDIYVFSTPSRKDYVDLQLKFNPSRISPSLAESLFEQLCEHILVASQHPEAKVLNFL</sequence>
<gene>
    <name evidence="5" type="ORF">PDE_01077</name>
</gene>
<dbReference type="InterPro" id="IPR010071">
    <property type="entry name" value="AA_adenyl_dom"/>
</dbReference>
<dbReference type="Pfam" id="PF00550">
    <property type="entry name" value="PP-binding"/>
    <property type="match status" value="1"/>
</dbReference>
<evidence type="ECO:0000313" key="6">
    <source>
        <dbReference type="Proteomes" id="UP000019376"/>
    </source>
</evidence>
<dbReference type="GO" id="GO:0005737">
    <property type="term" value="C:cytoplasm"/>
    <property type="evidence" value="ECO:0007669"/>
    <property type="project" value="TreeGrafter"/>
</dbReference>
<dbReference type="EMBL" id="KB644408">
    <property type="protein sequence ID" value="EPS26141.1"/>
    <property type="molecule type" value="Genomic_DNA"/>
</dbReference>
<dbReference type="Gene3D" id="3.30.559.10">
    <property type="entry name" value="Chloramphenicol acetyltransferase-like domain"/>
    <property type="match status" value="1"/>
</dbReference>
<dbReference type="InterPro" id="IPR042099">
    <property type="entry name" value="ANL_N_sf"/>
</dbReference>
<dbReference type="PhylomeDB" id="S7ZBS3"/>
<dbReference type="GO" id="GO:0044550">
    <property type="term" value="P:secondary metabolite biosynthetic process"/>
    <property type="evidence" value="ECO:0007669"/>
    <property type="project" value="TreeGrafter"/>
</dbReference>